<dbReference type="InterPro" id="IPR052019">
    <property type="entry name" value="F420H2_bilvrd_red/Heme_oxyg"/>
</dbReference>
<dbReference type="Proteomes" id="UP000600026">
    <property type="component" value="Unassembled WGS sequence"/>
</dbReference>
<dbReference type="NCBIfam" id="TIGR03618">
    <property type="entry name" value="Rv1155_F420"/>
    <property type="match status" value="1"/>
</dbReference>
<feature type="domain" description="Pyridoxamine 5'-phosphate oxidase N-terminal" evidence="2">
    <location>
        <begin position="7"/>
        <end position="113"/>
    </location>
</feature>
<dbReference type="InterPro" id="IPR011576">
    <property type="entry name" value="Pyridox_Oxase_N"/>
</dbReference>
<evidence type="ECO:0000256" key="1">
    <source>
        <dbReference type="ARBA" id="ARBA00023002"/>
    </source>
</evidence>
<evidence type="ECO:0000313" key="4">
    <source>
        <dbReference type="Proteomes" id="UP000600026"/>
    </source>
</evidence>
<dbReference type="EMBL" id="BNEE01000004">
    <property type="protein sequence ID" value="GHI83889.1"/>
    <property type="molecule type" value="Genomic_DNA"/>
</dbReference>
<evidence type="ECO:0000313" key="3">
    <source>
        <dbReference type="EMBL" id="GHI83889.1"/>
    </source>
</evidence>
<dbReference type="RefSeq" id="WP_031141769.1">
    <property type="nucleotide sequence ID" value="NZ_BNEE01000004.1"/>
</dbReference>
<dbReference type="PANTHER" id="PTHR35176:SF1">
    <property type="entry name" value="F420H(2)-DEPENDENT BILIVERDIN REDUCTASE"/>
    <property type="match status" value="1"/>
</dbReference>
<name>A0A919GY88_9ACTN</name>
<proteinExistence type="predicted"/>
<protein>
    <submittedName>
        <fullName evidence="3">PPOX class F420-dependent enzyme</fullName>
    </submittedName>
</protein>
<reference evidence="3" key="1">
    <citation type="submission" date="2020-09" db="EMBL/GenBank/DDBJ databases">
        <title>Whole genome shotgun sequence of Streptomyces xanthophaeus NBRC 12829.</title>
        <authorList>
            <person name="Komaki H."/>
            <person name="Tamura T."/>
        </authorList>
    </citation>
    <scope>NUCLEOTIDE SEQUENCE</scope>
    <source>
        <strain evidence="3">NBRC 12829</strain>
    </source>
</reference>
<keyword evidence="1" id="KW-0560">Oxidoreductase</keyword>
<dbReference type="AlphaFoldDB" id="A0A919GY88"/>
<evidence type="ECO:0000259" key="2">
    <source>
        <dbReference type="Pfam" id="PF01243"/>
    </source>
</evidence>
<dbReference type="PANTHER" id="PTHR35176">
    <property type="entry name" value="HEME OXYGENASE HI_0854-RELATED"/>
    <property type="match status" value="1"/>
</dbReference>
<gene>
    <name evidence="3" type="ORF">Sxan_12530</name>
</gene>
<accession>A0A919GY88</accession>
<dbReference type="InterPro" id="IPR019920">
    <property type="entry name" value="F420-binding_dom_put"/>
</dbReference>
<dbReference type="OrthoDB" id="159383at2"/>
<dbReference type="GO" id="GO:0016627">
    <property type="term" value="F:oxidoreductase activity, acting on the CH-CH group of donors"/>
    <property type="evidence" value="ECO:0007669"/>
    <property type="project" value="TreeGrafter"/>
</dbReference>
<dbReference type="GO" id="GO:0005829">
    <property type="term" value="C:cytosol"/>
    <property type="evidence" value="ECO:0007669"/>
    <property type="project" value="TreeGrafter"/>
</dbReference>
<dbReference type="InterPro" id="IPR012349">
    <property type="entry name" value="Split_barrel_FMN-bd"/>
</dbReference>
<organism evidence="3 4">
    <name type="scientific">Streptomyces xanthophaeus</name>
    <dbReference type="NCBI Taxonomy" id="67385"/>
    <lineage>
        <taxon>Bacteria</taxon>
        <taxon>Bacillati</taxon>
        <taxon>Actinomycetota</taxon>
        <taxon>Actinomycetes</taxon>
        <taxon>Kitasatosporales</taxon>
        <taxon>Streptomycetaceae</taxon>
        <taxon>Streptomyces</taxon>
    </lineage>
</organism>
<dbReference type="SUPFAM" id="SSF50475">
    <property type="entry name" value="FMN-binding split barrel"/>
    <property type="match status" value="1"/>
</dbReference>
<dbReference type="Gene3D" id="2.30.110.10">
    <property type="entry name" value="Electron Transport, Fmn-binding Protein, Chain A"/>
    <property type="match status" value="1"/>
</dbReference>
<dbReference type="Pfam" id="PF01243">
    <property type="entry name" value="PNPOx_N"/>
    <property type="match status" value="1"/>
</dbReference>
<keyword evidence="4" id="KW-1185">Reference proteome</keyword>
<sequence length="145" mass="15939">MAKKMTQEEWRTFVSHSTRTGKLSTVREDGSPHIAPIWFVLDGDSFVFNTGKDTVKGRNLARDGRVALCVDDDRPPFSYVVLQGSAEISEYADGPEEILTWATRIGARYMGAERAEAFGRRNAVPGELLVRVPIAKVIAQAGVAD</sequence>
<comment type="caution">
    <text evidence="3">The sequence shown here is derived from an EMBL/GenBank/DDBJ whole genome shotgun (WGS) entry which is preliminary data.</text>
</comment>
<dbReference type="GO" id="GO:0070967">
    <property type="term" value="F:coenzyme F420 binding"/>
    <property type="evidence" value="ECO:0007669"/>
    <property type="project" value="TreeGrafter"/>
</dbReference>